<proteinExistence type="inferred from homology"/>
<keyword evidence="11" id="KW-1185">Reference proteome</keyword>
<evidence type="ECO:0000256" key="3">
    <source>
        <dbReference type="ARBA" id="ARBA00022692"/>
    </source>
</evidence>
<feature type="transmembrane region" description="Helical" evidence="8">
    <location>
        <begin position="115"/>
        <end position="136"/>
    </location>
</feature>
<name>A0AAN6N1T4_9PEZI</name>
<evidence type="ECO:0000256" key="2">
    <source>
        <dbReference type="ARBA" id="ARBA00022448"/>
    </source>
</evidence>
<evidence type="ECO:0000256" key="6">
    <source>
        <dbReference type="ARBA" id="ARBA00037968"/>
    </source>
</evidence>
<feature type="region of interest" description="Disordered" evidence="7">
    <location>
        <begin position="1"/>
        <end position="22"/>
    </location>
</feature>
<evidence type="ECO:0000256" key="8">
    <source>
        <dbReference type="SAM" id="Phobius"/>
    </source>
</evidence>
<dbReference type="InterPro" id="IPR020846">
    <property type="entry name" value="MFS_dom"/>
</dbReference>
<comment type="similarity">
    <text evidence="6">Belongs to the major facilitator superfamily. Allantoate permease family.</text>
</comment>
<feature type="domain" description="Major facilitator superfamily (MFS) profile" evidence="9">
    <location>
        <begin position="76"/>
        <end position="492"/>
    </location>
</feature>
<comment type="caution">
    <text evidence="10">The sequence shown here is derived from an EMBL/GenBank/DDBJ whole genome shotgun (WGS) entry which is preliminary data.</text>
</comment>
<feature type="transmembrane region" description="Helical" evidence="8">
    <location>
        <begin position="431"/>
        <end position="451"/>
    </location>
</feature>
<sequence>MGATAGVAPPSGSATPLEKPNVDTVEEAPVRATADGHKADAAAELLRKAGAAVEGGRIVVSAADDKRVLRRIDMVILPILLTVYFLQALDKATLAYASVFGLIADTGLVGDQYSWLGSIVYLAQLVMQPLLAWLLVKFPIGKFSATMVFCWGATLSAMVAAHNFPGLLVARLFLGVFEASIAPAFIAVTAMWWRRREQTVRIASWYAMNGITNMFGSLITFGLGHVSSDKLHSYQIIFLFFGIITVAFSFVMYMFMPDSPMEAKFLKDEDKLIAVERLRMNQMGVMTREWRWDHAKEAFFDIKTWFWFAMLFSISIPSGGISTFGPLIVQSFGFDSFSTILFNIPFGAVQIVATVGGAWVATKIKRKGPVIAGLCVPPIVGCIILMVMPRTPDHRAAMLVGYYLISVYPGITPLIYSWSTQNTGGDTKRKCVNAILFVGQSVGNVVGPLLYTVAESPYYSRGLRSNLSLYIVIVILVCLTSVYLHFLNKRHSRRRVELGKSAVVYDASLDSAEEVERRRAAAAANGETAADSEETGDRAFENLTDLKNEEFVFVF</sequence>
<feature type="transmembrane region" description="Helical" evidence="8">
    <location>
        <begin position="205"/>
        <end position="224"/>
    </location>
</feature>
<reference evidence="11" key="1">
    <citation type="journal article" date="2023" name="Mol. Phylogenet. Evol.">
        <title>Genome-scale phylogeny and comparative genomics of the fungal order Sordariales.</title>
        <authorList>
            <person name="Hensen N."/>
            <person name="Bonometti L."/>
            <person name="Westerberg I."/>
            <person name="Brannstrom I.O."/>
            <person name="Guillou S."/>
            <person name="Cros-Aarteil S."/>
            <person name="Calhoun S."/>
            <person name="Haridas S."/>
            <person name="Kuo A."/>
            <person name="Mondo S."/>
            <person name="Pangilinan J."/>
            <person name="Riley R."/>
            <person name="LaButti K."/>
            <person name="Andreopoulos B."/>
            <person name="Lipzen A."/>
            <person name="Chen C."/>
            <person name="Yan M."/>
            <person name="Daum C."/>
            <person name="Ng V."/>
            <person name="Clum A."/>
            <person name="Steindorff A."/>
            <person name="Ohm R.A."/>
            <person name="Martin F."/>
            <person name="Silar P."/>
            <person name="Natvig D.O."/>
            <person name="Lalanne C."/>
            <person name="Gautier V."/>
            <person name="Ament-Velasquez S.L."/>
            <person name="Kruys A."/>
            <person name="Hutchinson M.I."/>
            <person name="Powell A.J."/>
            <person name="Barry K."/>
            <person name="Miller A.N."/>
            <person name="Grigoriev I.V."/>
            <person name="Debuchy R."/>
            <person name="Gladieux P."/>
            <person name="Hiltunen Thoren M."/>
            <person name="Johannesson H."/>
        </authorList>
    </citation>
    <scope>NUCLEOTIDE SEQUENCE [LARGE SCALE GENOMIC DNA]</scope>
    <source>
        <strain evidence="11">CBS 340.73</strain>
    </source>
</reference>
<dbReference type="PANTHER" id="PTHR43791">
    <property type="entry name" value="PERMEASE-RELATED"/>
    <property type="match status" value="1"/>
</dbReference>
<dbReference type="Gene3D" id="1.20.1250.20">
    <property type="entry name" value="MFS general substrate transporter like domains"/>
    <property type="match status" value="2"/>
</dbReference>
<accession>A0AAN6N1T4</accession>
<keyword evidence="3 8" id="KW-0812">Transmembrane</keyword>
<comment type="subcellular location">
    <subcellularLocation>
        <location evidence="1">Membrane</location>
        <topology evidence="1">Multi-pass membrane protein</topology>
    </subcellularLocation>
</comment>
<dbReference type="PROSITE" id="PS50850">
    <property type="entry name" value="MFS"/>
    <property type="match status" value="1"/>
</dbReference>
<dbReference type="SUPFAM" id="SSF103473">
    <property type="entry name" value="MFS general substrate transporter"/>
    <property type="match status" value="1"/>
</dbReference>
<dbReference type="InterPro" id="IPR036259">
    <property type="entry name" value="MFS_trans_sf"/>
</dbReference>
<feature type="transmembrane region" description="Helical" evidence="8">
    <location>
        <begin position="340"/>
        <end position="361"/>
    </location>
</feature>
<keyword evidence="2" id="KW-0813">Transport</keyword>
<dbReference type="GO" id="GO:0022857">
    <property type="term" value="F:transmembrane transporter activity"/>
    <property type="evidence" value="ECO:0007669"/>
    <property type="project" value="InterPro"/>
</dbReference>
<dbReference type="FunFam" id="1.20.1250.20:FF:000295">
    <property type="entry name" value="Unplaced genomic scaffold supercont1.7, whole genome shotgun sequence"/>
    <property type="match status" value="1"/>
</dbReference>
<dbReference type="Proteomes" id="UP001303473">
    <property type="component" value="Unassembled WGS sequence"/>
</dbReference>
<feature type="transmembrane region" description="Helical" evidence="8">
    <location>
        <begin position="168"/>
        <end position="193"/>
    </location>
</feature>
<feature type="transmembrane region" description="Helical" evidence="8">
    <location>
        <begin position="143"/>
        <end position="162"/>
    </location>
</feature>
<dbReference type="Pfam" id="PF07690">
    <property type="entry name" value="MFS_1"/>
    <property type="match status" value="1"/>
</dbReference>
<feature type="transmembrane region" description="Helical" evidence="8">
    <location>
        <begin position="467"/>
        <end position="486"/>
    </location>
</feature>
<evidence type="ECO:0000256" key="5">
    <source>
        <dbReference type="ARBA" id="ARBA00023136"/>
    </source>
</evidence>
<dbReference type="PANTHER" id="PTHR43791:SF59">
    <property type="entry name" value="TRANSPORTER, PUTATIVE (AFU_ORTHOLOGUE AFUA_1G06550)-RELATED"/>
    <property type="match status" value="1"/>
</dbReference>
<evidence type="ECO:0000313" key="11">
    <source>
        <dbReference type="Proteomes" id="UP001303473"/>
    </source>
</evidence>
<evidence type="ECO:0000313" key="10">
    <source>
        <dbReference type="EMBL" id="KAK3937031.1"/>
    </source>
</evidence>
<evidence type="ECO:0000256" key="7">
    <source>
        <dbReference type="SAM" id="MobiDB-lite"/>
    </source>
</evidence>
<feature type="transmembrane region" description="Helical" evidence="8">
    <location>
        <begin position="305"/>
        <end position="328"/>
    </location>
</feature>
<evidence type="ECO:0000256" key="1">
    <source>
        <dbReference type="ARBA" id="ARBA00004141"/>
    </source>
</evidence>
<gene>
    <name evidence="10" type="ORF">QBC46DRAFT_320417</name>
</gene>
<feature type="transmembrane region" description="Helical" evidence="8">
    <location>
        <begin position="75"/>
        <end position="103"/>
    </location>
</feature>
<protein>
    <submittedName>
        <fullName evidence="10">Allantoate permease</fullName>
    </submittedName>
</protein>
<feature type="transmembrane region" description="Helical" evidence="8">
    <location>
        <begin position="400"/>
        <end position="419"/>
    </location>
</feature>
<dbReference type="EMBL" id="MU853865">
    <property type="protein sequence ID" value="KAK3937031.1"/>
    <property type="molecule type" value="Genomic_DNA"/>
</dbReference>
<dbReference type="InterPro" id="IPR011701">
    <property type="entry name" value="MFS"/>
</dbReference>
<evidence type="ECO:0000259" key="9">
    <source>
        <dbReference type="PROSITE" id="PS50850"/>
    </source>
</evidence>
<dbReference type="AlphaFoldDB" id="A0AAN6N1T4"/>
<organism evidence="10 11">
    <name type="scientific">Diplogelasinospora grovesii</name>
    <dbReference type="NCBI Taxonomy" id="303347"/>
    <lineage>
        <taxon>Eukaryota</taxon>
        <taxon>Fungi</taxon>
        <taxon>Dikarya</taxon>
        <taxon>Ascomycota</taxon>
        <taxon>Pezizomycotina</taxon>
        <taxon>Sordariomycetes</taxon>
        <taxon>Sordariomycetidae</taxon>
        <taxon>Sordariales</taxon>
        <taxon>Diplogelasinosporaceae</taxon>
        <taxon>Diplogelasinospora</taxon>
    </lineage>
</organism>
<keyword evidence="4 8" id="KW-1133">Transmembrane helix</keyword>
<keyword evidence="5 8" id="KW-0472">Membrane</keyword>
<feature type="transmembrane region" description="Helical" evidence="8">
    <location>
        <begin position="368"/>
        <end position="388"/>
    </location>
</feature>
<dbReference type="GO" id="GO:0016020">
    <property type="term" value="C:membrane"/>
    <property type="evidence" value="ECO:0007669"/>
    <property type="project" value="UniProtKB-SubCell"/>
</dbReference>
<evidence type="ECO:0000256" key="4">
    <source>
        <dbReference type="ARBA" id="ARBA00022989"/>
    </source>
</evidence>
<dbReference type="FunFam" id="1.20.1250.20:FF:000064">
    <property type="entry name" value="MFS allantoate transporter"/>
    <property type="match status" value="1"/>
</dbReference>
<feature type="transmembrane region" description="Helical" evidence="8">
    <location>
        <begin position="236"/>
        <end position="256"/>
    </location>
</feature>